<keyword evidence="3" id="KW-1185">Reference proteome</keyword>
<organism evidence="2 3">
    <name type="scientific">Altererythrobacter arenosus</name>
    <dbReference type="NCBI Taxonomy" id="3032592"/>
    <lineage>
        <taxon>Bacteria</taxon>
        <taxon>Pseudomonadati</taxon>
        <taxon>Pseudomonadota</taxon>
        <taxon>Alphaproteobacteria</taxon>
        <taxon>Sphingomonadales</taxon>
        <taxon>Erythrobacteraceae</taxon>
        <taxon>Altererythrobacter</taxon>
    </lineage>
</organism>
<evidence type="ECO:0000259" key="1">
    <source>
        <dbReference type="Pfam" id="PF10099"/>
    </source>
</evidence>
<feature type="domain" description="Anti-sigma K factor RskA C-terminal" evidence="1">
    <location>
        <begin position="110"/>
        <end position="244"/>
    </location>
</feature>
<dbReference type="InterPro" id="IPR018764">
    <property type="entry name" value="RskA_C"/>
</dbReference>
<accession>A0ABY8FTE5</accession>
<dbReference type="RefSeq" id="WP_278016973.1">
    <property type="nucleotide sequence ID" value="NZ_CP121106.1"/>
</dbReference>
<dbReference type="EMBL" id="CP121106">
    <property type="protein sequence ID" value="WFL78283.1"/>
    <property type="molecule type" value="Genomic_DNA"/>
</dbReference>
<dbReference type="Pfam" id="PF10099">
    <property type="entry name" value="RskA_C"/>
    <property type="match status" value="1"/>
</dbReference>
<sequence length="253" mass="26771">MADPTEPELDDPFLLAGEYVLGTLEGGELNEARRAQLSRPDFASAVEWWEWKLGAMAEAAGEFQASADVWRGIVARLDAAEAGEREGSGVMPIEQPMARPAGWSIATALAGAAMAAFGIFMWTTAPSGPGVEAPPVVAPAPSRQLVAQLQDEESGRRLASVIDTENRRLALNITGLTAEEGQAPELWVIPEGGAPVSLGYIPEEGDFRRDLSDEESGLLARGATLAVTFEEDVGTRHEAPTPPILLAGALDEV</sequence>
<proteinExistence type="predicted"/>
<evidence type="ECO:0000313" key="3">
    <source>
        <dbReference type="Proteomes" id="UP001215827"/>
    </source>
</evidence>
<gene>
    <name evidence="2" type="ORF">P7228_04250</name>
</gene>
<dbReference type="Proteomes" id="UP001215827">
    <property type="component" value="Chromosome"/>
</dbReference>
<evidence type="ECO:0000313" key="2">
    <source>
        <dbReference type="EMBL" id="WFL78283.1"/>
    </source>
</evidence>
<protein>
    <submittedName>
        <fullName evidence="2">Anti-sigma factor</fullName>
    </submittedName>
</protein>
<name>A0ABY8FTE5_9SPHN</name>
<reference evidence="2 3" key="1">
    <citation type="submission" date="2023-03" db="EMBL/GenBank/DDBJ databases">
        <title>Altererythrobacter sp. CAU 1644 isolated from sand.</title>
        <authorList>
            <person name="Kim W."/>
        </authorList>
    </citation>
    <scope>NUCLEOTIDE SEQUENCE [LARGE SCALE GENOMIC DNA]</scope>
    <source>
        <strain evidence="2 3">CAU 1644</strain>
    </source>
</reference>